<organism evidence="1 2">
    <name type="scientific">Echinococcus granulosus</name>
    <name type="common">Hydatid tapeworm</name>
    <dbReference type="NCBI Taxonomy" id="6210"/>
    <lineage>
        <taxon>Eukaryota</taxon>
        <taxon>Metazoa</taxon>
        <taxon>Spiralia</taxon>
        <taxon>Lophotrochozoa</taxon>
        <taxon>Platyhelminthes</taxon>
        <taxon>Cestoda</taxon>
        <taxon>Eucestoda</taxon>
        <taxon>Cyclophyllidea</taxon>
        <taxon>Taeniidae</taxon>
        <taxon>Echinococcus</taxon>
        <taxon>Echinococcus granulosus group</taxon>
    </lineage>
</organism>
<dbReference type="GeneID" id="36345940"/>
<dbReference type="EMBL" id="APAU02000200">
    <property type="protein sequence ID" value="EUB54915.1"/>
    <property type="molecule type" value="Genomic_DNA"/>
</dbReference>
<dbReference type="CTD" id="36345940"/>
<evidence type="ECO:0000313" key="2">
    <source>
        <dbReference type="Proteomes" id="UP000019149"/>
    </source>
</evidence>
<sequence>MENWTSKEETSTGSCYTPLYYEADYPDLMRNDQWTRVNWNETSEVNATVPYAAVNDASLASGSTTVGQPGNTICASPGMPNQHIYYKCLSN</sequence>
<comment type="caution">
    <text evidence="1">The sequence shown here is derived from an EMBL/GenBank/DDBJ whole genome shotgun (WGS) entry which is preliminary data.</text>
</comment>
<name>W6U1D0_ECHGR</name>
<proteinExistence type="predicted"/>
<accession>W6U1D0</accession>
<dbReference type="Proteomes" id="UP000019149">
    <property type="component" value="Unassembled WGS sequence"/>
</dbReference>
<dbReference type="KEGG" id="egl:EGR_10225"/>
<dbReference type="RefSeq" id="XP_024346111.1">
    <property type="nucleotide sequence ID" value="XM_024499474.1"/>
</dbReference>
<dbReference type="AlphaFoldDB" id="W6U1D0"/>
<gene>
    <name evidence="1" type="ORF">EGR_10225</name>
</gene>
<reference evidence="1 2" key="1">
    <citation type="journal article" date="2013" name="Nat. Genet.">
        <title>The genome of the hydatid tapeworm Echinococcus granulosus.</title>
        <authorList>
            <person name="Zheng H."/>
            <person name="Zhang W."/>
            <person name="Zhang L."/>
            <person name="Zhang Z."/>
            <person name="Li J."/>
            <person name="Lu G."/>
            <person name="Zhu Y."/>
            <person name="Wang Y."/>
            <person name="Huang Y."/>
            <person name="Liu J."/>
            <person name="Kang H."/>
            <person name="Chen J."/>
            <person name="Wang L."/>
            <person name="Chen A."/>
            <person name="Yu S."/>
            <person name="Gao Z."/>
            <person name="Jin L."/>
            <person name="Gu W."/>
            <person name="Wang Z."/>
            <person name="Zhao L."/>
            <person name="Shi B."/>
            <person name="Wen H."/>
            <person name="Lin R."/>
            <person name="Jones M.K."/>
            <person name="Brejova B."/>
            <person name="Vinar T."/>
            <person name="Zhao G."/>
            <person name="McManus D.P."/>
            <person name="Chen Z."/>
            <person name="Zhou Y."/>
            <person name="Wang S."/>
        </authorList>
    </citation>
    <scope>NUCLEOTIDE SEQUENCE [LARGE SCALE GENOMIC DNA]</scope>
</reference>
<evidence type="ECO:0000313" key="1">
    <source>
        <dbReference type="EMBL" id="EUB54915.1"/>
    </source>
</evidence>
<protein>
    <submittedName>
        <fullName evidence="1">Uncharacterized protein</fullName>
    </submittedName>
</protein>
<keyword evidence="2" id="KW-1185">Reference proteome</keyword>
<dbReference type="OrthoDB" id="6275844at2759"/>